<sequence>MPAPTLPPPAHVNVGILWGPDSIAGTAAAVVDVLRAMNTLAAMRSDKAPPPMRWCWLALPGEAQGLPPPVPGAEQMDGPLHTIVLPGWLAPTGPRLRDICSRHVAHFGPLLRAHLAGGGQVAGLFTGSHLLADCGLLAGRKVALPWVFAPSILMPAPGSGQQGVMPRGDWQRNQPWQRDGALWTTASLQETTAAMLDLLSSTPMAELAQAASPVLRFDPQRQLTAPAGMETPTGSPMVAGALEQARRWLQAHRSEPYSLQATARAASTSPRTLLRWFAQEHGQTPQDYLHGLRVAQAQALLQTTYLTVEDVAQQCGYGDAGSFRKVFVRLCGVTPGAWRQRFRLRTTRKQWQGAGEAPVPKGR</sequence>
<keyword evidence="3" id="KW-0804">Transcription</keyword>
<dbReference type="PROSITE" id="PS00041">
    <property type="entry name" value="HTH_ARAC_FAMILY_1"/>
    <property type="match status" value="1"/>
</dbReference>
<dbReference type="SUPFAM" id="SSF52317">
    <property type="entry name" value="Class I glutamine amidotransferase-like"/>
    <property type="match status" value="1"/>
</dbReference>
<dbReference type="InterPro" id="IPR018062">
    <property type="entry name" value="HTH_AraC-typ_CS"/>
</dbReference>
<organism evidence="5 6">
    <name type="scientific">Acidovorax soli</name>
    <dbReference type="NCBI Taxonomy" id="592050"/>
    <lineage>
        <taxon>Bacteria</taxon>
        <taxon>Pseudomonadati</taxon>
        <taxon>Pseudomonadota</taxon>
        <taxon>Betaproteobacteria</taxon>
        <taxon>Burkholderiales</taxon>
        <taxon>Comamonadaceae</taxon>
        <taxon>Acidovorax</taxon>
    </lineage>
</organism>
<comment type="caution">
    <text evidence="5">The sequence shown here is derived from an EMBL/GenBank/DDBJ whole genome shotgun (WGS) entry which is preliminary data.</text>
</comment>
<dbReference type="RefSeq" id="WP_260420103.1">
    <property type="nucleotide sequence ID" value="NZ_JACHLK010000002.1"/>
</dbReference>
<dbReference type="GO" id="GO:0003700">
    <property type="term" value="F:DNA-binding transcription factor activity"/>
    <property type="evidence" value="ECO:0007669"/>
    <property type="project" value="InterPro"/>
</dbReference>
<dbReference type="Pfam" id="PF12833">
    <property type="entry name" value="HTH_18"/>
    <property type="match status" value="1"/>
</dbReference>
<protein>
    <submittedName>
        <fullName evidence="5">Transcriptional regulator GlxA family with amidase domain</fullName>
    </submittedName>
</protein>
<proteinExistence type="predicted"/>
<feature type="domain" description="HTH araC/xylS-type" evidence="4">
    <location>
        <begin position="243"/>
        <end position="341"/>
    </location>
</feature>
<dbReference type="PANTHER" id="PTHR46796">
    <property type="entry name" value="HTH-TYPE TRANSCRIPTIONAL ACTIVATOR RHAS-RELATED"/>
    <property type="match status" value="1"/>
</dbReference>
<evidence type="ECO:0000256" key="2">
    <source>
        <dbReference type="ARBA" id="ARBA00023125"/>
    </source>
</evidence>
<keyword evidence="6" id="KW-1185">Reference proteome</keyword>
<dbReference type="Proteomes" id="UP000575083">
    <property type="component" value="Unassembled WGS sequence"/>
</dbReference>
<dbReference type="InterPro" id="IPR029062">
    <property type="entry name" value="Class_I_gatase-like"/>
</dbReference>
<evidence type="ECO:0000256" key="1">
    <source>
        <dbReference type="ARBA" id="ARBA00023015"/>
    </source>
</evidence>
<evidence type="ECO:0000256" key="3">
    <source>
        <dbReference type="ARBA" id="ARBA00023163"/>
    </source>
</evidence>
<gene>
    <name evidence="5" type="ORF">HNP48_001125</name>
</gene>
<dbReference type="EMBL" id="JACHLK010000002">
    <property type="protein sequence ID" value="MBB6558461.1"/>
    <property type="molecule type" value="Genomic_DNA"/>
</dbReference>
<evidence type="ECO:0000313" key="5">
    <source>
        <dbReference type="EMBL" id="MBB6558461.1"/>
    </source>
</evidence>
<dbReference type="SMART" id="SM00342">
    <property type="entry name" value="HTH_ARAC"/>
    <property type="match status" value="1"/>
</dbReference>
<reference evidence="5 6" key="1">
    <citation type="submission" date="2020-08" db="EMBL/GenBank/DDBJ databases">
        <title>Functional genomics of gut bacteria from endangered species of beetles.</title>
        <authorList>
            <person name="Carlos-Shanley C."/>
        </authorList>
    </citation>
    <scope>NUCLEOTIDE SEQUENCE [LARGE SCALE GENOMIC DNA]</scope>
    <source>
        <strain evidence="5 6">S00198</strain>
    </source>
</reference>
<dbReference type="InterPro" id="IPR009057">
    <property type="entry name" value="Homeodomain-like_sf"/>
</dbReference>
<accession>A0A7X0PAU9</accession>
<dbReference type="PROSITE" id="PS01124">
    <property type="entry name" value="HTH_ARAC_FAMILY_2"/>
    <property type="match status" value="1"/>
</dbReference>
<dbReference type="Gene3D" id="1.10.10.60">
    <property type="entry name" value="Homeodomain-like"/>
    <property type="match status" value="1"/>
</dbReference>
<keyword evidence="2" id="KW-0238">DNA-binding</keyword>
<keyword evidence="1" id="KW-0805">Transcription regulation</keyword>
<dbReference type="InterPro" id="IPR018060">
    <property type="entry name" value="HTH_AraC"/>
</dbReference>
<dbReference type="SUPFAM" id="SSF46689">
    <property type="entry name" value="Homeodomain-like"/>
    <property type="match status" value="2"/>
</dbReference>
<dbReference type="GO" id="GO:0043565">
    <property type="term" value="F:sequence-specific DNA binding"/>
    <property type="evidence" value="ECO:0007669"/>
    <property type="project" value="InterPro"/>
</dbReference>
<dbReference type="InterPro" id="IPR050204">
    <property type="entry name" value="AraC_XylS_family_regulators"/>
</dbReference>
<evidence type="ECO:0000313" key="6">
    <source>
        <dbReference type="Proteomes" id="UP000575083"/>
    </source>
</evidence>
<dbReference type="Gene3D" id="3.40.50.880">
    <property type="match status" value="1"/>
</dbReference>
<dbReference type="AlphaFoldDB" id="A0A7X0PAU9"/>
<name>A0A7X0PAU9_9BURK</name>
<evidence type="ECO:0000259" key="4">
    <source>
        <dbReference type="PROSITE" id="PS01124"/>
    </source>
</evidence>